<dbReference type="AlphaFoldDB" id="A0A1S0TUX3"/>
<evidence type="ECO:0000313" key="1">
    <source>
        <dbReference type="EMBL" id="EFO20627.1"/>
    </source>
</evidence>
<dbReference type="InParanoid" id="A0A1S0TUX3"/>
<dbReference type="RefSeq" id="XP_003143444.1">
    <property type="nucleotide sequence ID" value="XM_003143396.1"/>
</dbReference>
<reference evidence="1" key="1">
    <citation type="submission" date="2012-04" db="EMBL/GenBank/DDBJ databases">
        <title>The Genome Sequence of Loa loa.</title>
        <authorList>
            <consortium name="The Broad Institute Genome Sequencing Platform"/>
            <consortium name="Broad Institute Genome Sequencing Center for Infectious Disease"/>
            <person name="Nutman T.B."/>
            <person name="Fink D.L."/>
            <person name="Russ C."/>
            <person name="Young S."/>
            <person name="Zeng Q."/>
            <person name="Gargeya S."/>
            <person name="Alvarado L."/>
            <person name="Berlin A."/>
            <person name="Chapman S.B."/>
            <person name="Chen Z."/>
            <person name="Freedman E."/>
            <person name="Gellesch M."/>
            <person name="Goldberg J."/>
            <person name="Griggs A."/>
            <person name="Gujja S."/>
            <person name="Heilman E.R."/>
            <person name="Heiman D."/>
            <person name="Howarth C."/>
            <person name="Mehta T."/>
            <person name="Neiman D."/>
            <person name="Pearson M."/>
            <person name="Roberts A."/>
            <person name="Saif S."/>
            <person name="Shea T."/>
            <person name="Shenoy N."/>
            <person name="Sisk P."/>
            <person name="Stolte C."/>
            <person name="Sykes S."/>
            <person name="White J."/>
            <person name="Yandava C."/>
            <person name="Haas B."/>
            <person name="Henn M.R."/>
            <person name="Nusbaum C."/>
            <person name="Birren B."/>
        </authorList>
    </citation>
    <scope>NUCLEOTIDE SEQUENCE [LARGE SCALE GENOMIC DNA]</scope>
</reference>
<sequence length="127" mass="14887">MQEVCGFQTTPPTVHLIVPAVIWIRNMYQLYDRNIPHMGLYRTNVINKKDRGGNRKNVLTHNISFKLLSHALNHQLQISVKFDNVNDDGEPKKMKVEMEATYVANHYGNIQYKKSEDMKFLLNRENQ</sequence>
<dbReference type="CTD" id="9945286"/>
<gene>
    <name evidence="1" type="ORF">LOAG_07863</name>
</gene>
<protein>
    <submittedName>
        <fullName evidence="1">Uncharacterized protein</fullName>
    </submittedName>
</protein>
<dbReference type="EMBL" id="JH712066">
    <property type="protein sequence ID" value="EFO20627.1"/>
    <property type="molecule type" value="Genomic_DNA"/>
</dbReference>
<dbReference type="KEGG" id="loa:LOAG_07863"/>
<dbReference type="GeneID" id="9945286"/>
<proteinExistence type="predicted"/>
<accession>A0A1S0TUX3</accession>
<name>A0A1S0TUX3_LOALO</name>
<organism evidence="1">
    <name type="scientific">Loa loa</name>
    <name type="common">Eye worm</name>
    <name type="synonym">Filaria loa</name>
    <dbReference type="NCBI Taxonomy" id="7209"/>
    <lineage>
        <taxon>Eukaryota</taxon>
        <taxon>Metazoa</taxon>
        <taxon>Ecdysozoa</taxon>
        <taxon>Nematoda</taxon>
        <taxon>Chromadorea</taxon>
        <taxon>Rhabditida</taxon>
        <taxon>Spirurina</taxon>
        <taxon>Spiruromorpha</taxon>
        <taxon>Filarioidea</taxon>
        <taxon>Onchocercidae</taxon>
        <taxon>Loa</taxon>
    </lineage>
</organism>